<dbReference type="EMBL" id="CAIX01000102">
    <property type="protein sequence ID" value="CCI45598.1"/>
    <property type="molecule type" value="Genomic_DNA"/>
</dbReference>
<protein>
    <submittedName>
        <fullName evidence="1">Uncharacterized protein</fullName>
    </submittedName>
</protein>
<proteinExistence type="predicted"/>
<sequence length="126" mass="14191">MTIRLCVIAVESQSCDCIQELAKINKIESKISFGNVDWYIVVLPVPFLSCHLILDIKHLNMFIPLQSHIHHSRHDHDEQSCKYIDERGAILPALPLSRTVNSLSPFGTTCSSDSRMDHTAYITSIA</sequence>
<gene>
    <name evidence="1" type="ORF">BN9_064950</name>
</gene>
<name>A0A024GGD3_9STRA</name>
<dbReference type="InParanoid" id="A0A024GGD3"/>
<organism evidence="1 2">
    <name type="scientific">Albugo candida</name>
    <dbReference type="NCBI Taxonomy" id="65357"/>
    <lineage>
        <taxon>Eukaryota</taxon>
        <taxon>Sar</taxon>
        <taxon>Stramenopiles</taxon>
        <taxon>Oomycota</taxon>
        <taxon>Peronosporomycetes</taxon>
        <taxon>Albuginales</taxon>
        <taxon>Albuginaceae</taxon>
        <taxon>Albugo</taxon>
    </lineage>
</organism>
<accession>A0A024GGD3</accession>
<dbReference type="Proteomes" id="UP000053237">
    <property type="component" value="Unassembled WGS sequence"/>
</dbReference>
<keyword evidence="2" id="KW-1185">Reference proteome</keyword>
<evidence type="ECO:0000313" key="2">
    <source>
        <dbReference type="Proteomes" id="UP000053237"/>
    </source>
</evidence>
<reference evidence="1 2" key="1">
    <citation type="submission" date="2012-05" db="EMBL/GenBank/DDBJ databases">
        <title>Recombination and specialization in a pathogen metapopulation.</title>
        <authorList>
            <person name="Gardiner A."/>
            <person name="Kemen E."/>
            <person name="Schultz-Larsen T."/>
            <person name="MacLean D."/>
            <person name="Van Oosterhout C."/>
            <person name="Jones J.D.G."/>
        </authorList>
    </citation>
    <scope>NUCLEOTIDE SEQUENCE [LARGE SCALE GENOMIC DNA]</scope>
    <source>
        <strain evidence="1 2">Ac Nc2</strain>
    </source>
</reference>
<dbReference type="AlphaFoldDB" id="A0A024GGD3"/>
<evidence type="ECO:0000313" key="1">
    <source>
        <dbReference type="EMBL" id="CCI45598.1"/>
    </source>
</evidence>
<comment type="caution">
    <text evidence="1">The sequence shown here is derived from an EMBL/GenBank/DDBJ whole genome shotgun (WGS) entry which is preliminary data.</text>
</comment>